<dbReference type="Gene3D" id="1.20.1280.50">
    <property type="match status" value="1"/>
</dbReference>
<protein>
    <recommendedName>
        <fullName evidence="1">F-box protein</fullName>
    </recommendedName>
</protein>
<dbReference type="InterPro" id="IPR036047">
    <property type="entry name" value="F-box-like_dom_sf"/>
</dbReference>
<proteinExistence type="predicted"/>
<dbReference type="SUPFAM" id="SSF81383">
    <property type="entry name" value="F-box domain"/>
    <property type="match status" value="1"/>
</dbReference>
<dbReference type="GO" id="GO:0005737">
    <property type="term" value="C:cytoplasm"/>
    <property type="evidence" value="ECO:0007669"/>
    <property type="project" value="TreeGrafter"/>
</dbReference>
<comment type="pathway">
    <text evidence="1">Protein modification; protein ubiquitination.</text>
</comment>
<dbReference type="GO" id="GO:0009740">
    <property type="term" value="P:gibberellic acid mediated signaling pathway"/>
    <property type="evidence" value="ECO:0007669"/>
    <property type="project" value="TreeGrafter"/>
</dbReference>
<dbReference type="SMART" id="SM00256">
    <property type="entry name" value="FBOX"/>
    <property type="match status" value="1"/>
</dbReference>
<sequence length="452" mass="50889">MAKMDEIIHTISLLSFNDFPEDVQLNILSFLTPSDISNFACTSKRFVSLCRDDPKLWFSMCQRQFGSNTLINKWGNGKISYKLLYITLFEYENLIGFWRRSGALTDSPLIFFEWGPFYLAGSKVKPSRNGSYDVIKMPFLWMGITSKGEIVNYLDPEGKVGLSTGNVMNLDDLGFVAESELLVPVNVSFMGKNHVVVEENGSAFGYSCNVSSSGNVREEEYEDLCGSPGSLPDRMMSEIYQYFANRTSPGGNGSARRQRRRERERQGRRKWGPQDYVKIPNCSPTPDRPLQGLWKGFSDDMTLEFFLVSYDDIGGIACRRVAELCKPFSAYAPVFWTSNTIFIKSPLSSEEESIYDGRMHIQPLAEADDPCEILPSSDKKAVLSMLCMNSSYDLVIADLAGSTVNPRQAEGRIWQYENGTFGFGFLRDHYVIDLRHVAQNGQVLDATDLSGD</sequence>
<dbReference type="PROSITE" id="PS50181">
    <property type="entry name" value="FBOX"/>
    <property type="match status" value="1"/>
</dbReference>
<dbReference type="PANTHER" id="PTHR12874">
    <property type="entry name" value="F-BOX ONLY PROTEIN 48-RELATED"/>
    <property type="match status" value="1"/>
</dbReference>
<comment type="caution">
    <text evidence="4">The sequence shown here is derived from an EMBL/GenBank/DDBJ whole genome shotgun (WGS) entry which is preliminary data.</text>
</comment>
<evidence type="ECO:0000313" key="4">
    <source>
        <dbReference type="EMBL" id="KAJ8537807.1"/>
    </source>
</evidence>
<dbReference type="EMBL" id="JAJAGQ010000017">
    <property type="protein sequence ID" value="KAJ8537807.1"/>
    <property type="molecule type" value="Genomic_DNA"/>
</dbReference>
<accession>A0A9Q1R318</accession>
<evidence type="ECO:0000313" key="5">
    <source>
        <dbReference type="Proteomes" id="UP001152561"/>
    </source>
</evidence>
<dbReference type="Proteomes" id="UP001152561">
    <property type="component" value="Unassembled WGS sequence"/>
</dbReference>
<dbReference type="GO" id="GO:0016567">
    <property type="term" value="P:protein ubiquitination"/>
    <property type="evidence" value="ECO:0007669"/>
    <property type="project" value="UniProtKB-UniRule"/>
</dbReference>
<evidence type="ECO:0000256" key="1">
    <source>
        <dbReference type="RuleBase" id="RU369085"/>
    </source>
</evidence>
<dbReference type="GO" id="GO:0031146">
    <property type="term" value="P:SCF-dependent proteasomal ubiquitin-dependent protein catabolic process"/>
    <property type="evidence" value="ECO:0007669"/>
    <property type="project" value="UniProtKB-UniRule"/>
</dbReference>
<keyword evidence="5" id="KW-1185">Reference proteome</keyword>
<dbReference type="GO" id="GO:0005634">
    <property type="term" value="C:nucleus"/>
    <property type="evidence" value="ECO:0007669"/>
    <property type="project" value="UniProtKB-SubCell"/>
</dbReference>
<evidence type="ECO:0000256" key="2">
    <source>
        <dbReference type="SAM" id="MobiDB-lite"/>
    </source>
</evidence>
<dbReference type="AlphaFoldDB" id="A0A9Q1R318"/>
<dbReference type="GO" id="GO:0019005">
    <property type="term" value="C:SCF ubiquitin ligase complex"/>
    <property type="evidence" value="ECO:0007669"/>
    <property type="project" value="UniProtKB-UniRule"/>
</dbReference>
<comment type="subunit">
    <text evidence="1">Component of the SCF-type E3 ligase complex.</text>
</comment>
<comment type="function">
    <text evidence="1">Acts as a component of a SCF E3 ubiquitin ligase complexes.</text>
</comment>
<feature type="domain" description="F-box" evidence="3">
    <location>
        <begin position="13"/>
        <end position="60"/>
    </location>
</feature>
<reference evidence="5" key="1">
    <citation type="journal article" date="2023" name="Proc. Natl. Acad. Sci. U.S.A.">
        <title>Genomic and structural basis for evolution of tropane alkaloid biosynthesis.</title>
        <authorList>
            <person name="Wanga Y.-J."/>
            <person name="Taina T."/>
            <person name="Yua J.-Y."/>
            <person name="Lia J."/>
            <person name="Xua B."/>
            <person name="Chenc J."/>
            <person name="D'Auriad J.C."/>
            <person name="Huanga J.-P."/>
            <person name="Huanga S.-X."/>
        </authorList>
    </citation>
    <scope>NUCLEOTIDE SEQUENCE [LARGE SCALE GENOMIC DNA]</scope>
    <source>
        <strain evidence="5">cv. KIB-2019</strain>
    </source>
</reference>
<dbReference type="PANTHER" id="PTHR12874:SF28">
    <property type="entry name" value="F-BOX PROTEIN"/>
    <property type="match status" value="1"/>
</dbReference>
<dbReference type="InterPro" id="IPR001810">
    <property type="entry name" value="F-box_dom"/>
</dbReference>
<keyword evidence="1" id="KW-0833">Ubl conjugation pathway</keyword>
<evidence type="ECO:0000259" key="3">
    <source>
        <dbReference type="PROSITE" id="PS50181"/>
    </source>
</evidence>
<name>A0A9Q1R318_9SOLA</name>
<feature type="compositionally biased region" description="Basic residues" evidence="2">
    <location>
        <begin position="256"/>
        <end position="271"/>
    </location>
</feature>
<dbReference type="Pfam" id="PF12937">
    <property type="entry name" value="F-box-like"/>
    <property type="match status" value="1"/>
</dbReference>
<comment type="subcellular location">
    <subcellularLocation>
        <location evidence="1">Nucleus</location>
    </subcellularLocation>
</comment>
<keyword evidence="1" id="KW-0539">Nucleus</keyword>
<organism evidence="4 5">
    <name type="scientific">Anisodus acutangulus</name>
    <dbReference type="NCBI Taxonomy" id="402998"/>
    <lineage>
        <taxon>Eukaryota</taxon>
        <taxon>Viridiplantae</taxon>
        <taxon>Streptophyta</taxon>
        <taxon>Embryophyta</taxon>
        <taxon>Tracheophyta</taxon>
        <taxon>Spermatophyta</taxon>
        <taxon>Magnoliopsida</taxon>
        <taxon>eudicotyledons</taxon>
        <taxon>Gunneridae</taxon>
        <taxon>Pentapetalae</taxon>
        <taxon>asterids</taxon>
        <taxon>lamiids</taxon>
        <taxon>Solanales</taxon>
        <taxon>Solanaceae</taxon>
        <taxon>Solanoideae</taxon>
        <taxon>Hyoscyameae</taxon>
        <taxon>Anisodus</taxon>
    </lineage>
</organism>
<feature type="region of interest" description="Disordered" evidence="2">
    <location>
        <begin position="244"/>
        <end position="278"/>
    </location>
</feature>
<dbReference type="OrthoDB" id="1924875at2759"/>
<gene>
    <name evidence="4" type="ORF">K7X08_014347</name>
</gene>